<evidence type="ECO:0000256" key="1">
    <source>
        <dbReference type="ARBA" id="ARBA00022692"/>
    </source>
</evidence>
<keyword evidence="7" id="KW-1185">Reference proteome</keyword>
<evidence type="ECO:0000256" key="5">
    <source>
        <dbReference type="SAM" id="Phobius"/>
    </source>
</evidence>
<name>A0A426FTL3_9BURK</name>
<keyword evidence="2 5" id="KW-1133">Transmembrane helix</keyword>
<feature type="transmembrane region" description="Helical" evidence="5">
    <location>
        <begin position="254"/>
        <end position="272"/>
    </location>
</feature>
<feature type="compositionally biased region" description="Low complexity" evidence="4">
    <location>
        <begin position="488"/>
        <end position="504"/>
    </location>
</feature>
<evidence type="ECO:0000313" key="7">
    <source>
        <dbReference type="Proteomes" id="UP000270261"/>
    </source>
</evidence>
<feature type="compositionally biased region" description="Basic residues" evidence="4">
    <location>
        <begin position="435"/>
        <end position="453"/>
    </location>
</feature>
<dbReference type="CDD" id="cd06174">
    <property type="entry name" value="MFS"/>
    <property type="match status" value="1"/>
</dbReference>
<dbReference type="Pfam" id="PF07690">
    <property type="entry name" value="MFS_1"/>
    <property type="match status" value="1"/>
</dbReference>
<feature type="compositionally biased region" description="Low complexity" evidence="4">
    <location>
        <begin position="616"/>
        <end position="627"/>
    </location>
</feature>
<feature type="transmembrane region" description="Helical" evidence="5">
    <location>
        <begin position="392"/>
        <end position="409"/>
    </location>
</feature>
<feature type="transmembrane region" description="Helical" evidence="5">
    <location>
        <begin position="100"/>
        <end position="122"/>
    </location>
</feature>
<feature type="transmembrane region" description="Helical" evidence="5">
    <location>
        <begin position="221"/>
        <end position="242"/>
    </location>
</feature>
<protein>
    <submittedName>
        <fullName evidence="6">MFS transporter</fullName>
    </submittedName>
</protein>
<dbReference type="InterPro" id="IPR036259">
    <property type="entry name" value="MFS_trans_sf"/>
</dbReference>
<gene>
    <name evidence="6" type="ORF">EHV23_07730</name>
</gene>
<dbReference type="PANTHER" id="PTHR23527">
    <property type="entry name" value="BLL3282 PROTEIN"/>
    <property type="match status" value="1"/>
</dbReference>
<feature type="transmembrane region" description="Helical" evidence="5">
    <location>
        <begin position="296"/>
        <end position="320"/>
    </location>
</feature>
<dbReference type="PANTHER" id="PTHR23527:SF1">
    <property type="entry name" value="BLL3282 PROTEIN"/>
    <property type="match status" value="1"/>
</dbReference>
<keyword evidence="3 5" id="KW-0472">Membrane</keyword>
<dbReference type="Gene3D" id="1.20.1250.20">
    <property type="entry name" value="MFS general substrate transporter like domains"/>
    <property type="match status" value="1"/>
</dbReference>
<dbReference type="GO" id="GO:0022857">
    <property type="term" value="F:transmembrane transporter activity"/>
    <property type="evidence" value="ECO:0007669"/>
    <property type="project" value="InterPro"/>
</dbReference>
<dbReference type="AlphaFoldDB" id="A0A426FTL3"/>
<dbReference type="InterPro" id="IPR052952">
    <property type="entry name" value="MFS-Transporter"/>
</dbReference>
<feature type="transmembrane region" description="Helical" evidence="5">
    <location>
        <begin position="332"/>
        <end position="351"/>
    </location>
</feature>
<sequence length="922" mass="94308">MRVRLAAPWAARPRKNHCLDRHGSARAVHAVPDRHGQGIQCPQNNTKTGAGARRVLSDAASLQAYPIRLPGCLSMRSDMNQGEMDYQPAVAAQSRTGLGILLLLSRAMPWLVFFAVGTLGASLPEKFGPTPPRLGWLATSFFLPAALLSGWTSGCVQRKGPRQVLVLTFLITAASLMLTAAIPTLGAACVGMALGGVALAFAQPASRLAAVAHSDADSRPWMMLMVQAGMPLAAILAGAVLPPQAGHRSWAASLSTWVPMLLALALLVRVWIPADDPRDRIDDGRLDMHSHHRPPWVLAIIDAMAGLAFSCCVVWLGLYAHQLGMPRNGMTPMMISMGGAGMGALCLVTWLNQVRSADTALTTRPALAPALMLACAAVAIGLLPFASAEHRLTLWIGAAGIGAGLFGLHETLIQMLAPEYPPDPDAAILPAALRHAARSQHGHTGGRHSHTRPPFRPAAGPLMGDTVLDTTSYSGSAGTDTPASSGNTAEPATAGTAPASDAASGAGGADPEATGATPESHVAGLDTHAADPGSGAAESATHTAANTAAGWDTRGAEPASDAAGPDTSAAKHGSSEADPATTGTNPEISSAGPEISSAGPEIGRADHASGGENLQAPEAASGEPASSILSTTGATEPASLATAAQGVTDEAPTTEATAAEATRTGAVQAAHALADSLQPASPQAETPLAESTLTGTESALAKTGNAWTETPRAEAAPIEASRTGEAHGVGIHTTPAVPDPEPVAAAPKAASSWGPDTVTPLFDALGHARLPDTGVDDIQFPETISVPPDDEQTDEPTTIEPESGTVEEAPFGQMPAMEERGEELVNFQPRTPGESPLDDGSDIGRATVKILEEGNPDGELVVANPAIAQLITAHFLGAAAGPLALGATATGEFGLHLVWYVLALLMLITALLCLTQRRIPAS</sequence>
<evidence type="ECO:0000256" key="2">
    <source>
        <dbReference type="ARBA" id="ARBA00022989"/>
    </source>
</evidence>
<feature type="region of interest" description="Disordered" evidence="4">
    <location>
        <begin position="784"/>
        <end position="805"/>
    </location>
</feature>
<feature type="region of interest" description="Disordered" evidence="4">
    <location>
        <begin position="435"/>
        <end position="655"/>
    </location>
</feature>
<feature type="region of interest" description="Disordered" evidence="4">
    <location>
        <begin position="699"/>
        <end position="753"/>
    </location>
</feature>
<feature type="transmembrane region" description="Helical" evidence="5">
    <location>
        <begin position="366"/>
        <end position="385"/>
    </location>
</feature>
<evidence type="ECO:0000256" key="3">
    <source>
        <dbReference type="ARBA" id="ARBA00023136"/>
    </source>
</evidence>
<feature type="transmembrane region" description="Helical" evidence="5">
    <location>
        <begin position="168"/>
        <end position="201"/>
    </location>
</feature>
<feature type="transmembrane region" description="Helical" evidence="5">
    <location>
        <begin position="897"/>
        <end position="915"/>
    </location>
</feature>
<accession>A0A426FTL3</accession>
<organism evidence="6 7">
    <name type="scientific">Lautropia dentalis</name>
    <dbReference type="NCBI Taxonomy" id="2490857"/>
    <lineage>
        <taxon>Bacteria</taxon>
        <taxon>Pseudomonadati</taxon>
        <taxon>Pseudomonadota</taxon>
        <taxon>Betaproteobacteria</taxon>
        <taxon>Burkholderiales</taxon>
        <taxon>Burkholderiaceae</taxon>
        <taxon>Lautropia</taxon>
    </lineage>
</organism>
<keyword evidence="1 5" id="KW-0812">Transmembrane</keyword>
<dbReference type="SUPFAM" id="SSF103473">
    <property type="entry name" value="MFS general substrate transporter"/>
    <property type="match status" value="1"/>
</dbReference>
<comment type="caution">
    <text evidence="6">The sequence shown here is derived from an EMBL/GenBank/DDBJ whole genome shotgun (WGS) entry which is preliminary data.</text>
</comment>
<feature type="transmembrane region" description="Helical" evidence="5">
    <location>
        <begin position="134"/>
        <end position="156"/>
    </location>
</feature>
<proteinExistence type="predicted"/>
<feature type="compositionally biased region" description="Polar residues" evidence="4">
    <location>
        <begin position="468"/>
        <end position="487"/>
    </location>
</feature>
<evidence type="ECO:0000313" key="6">
    <source>
        <dbReference type="EMBL" id="RRN45968.1"/>
    </source>
</evidence>
<dbReference type="EMBL" id="RRUE01000001">
    <property type="protein sequence ID" value="RRN45968.1"/>
    <property type="molecule type" value="Genomic_DNA"/>
</dbReference>
<reference evidence="6 7" key="1">
    <citation type="submission" date="2018-11" db="EMBL/GenBank/DDBJ databases">
        <title>Genome sequencing of Lautropia sp. KCOM 2505 (= ChDC F240).</title>
        <authorList>
            <person name="Kook J.-K."/>
            <person name="Park S.-N."/>
            <person name="Lim Y.K."/>
        </authorList>
    </citation>
    <scope>NUCLEOTIDE SEQUENCE [LARGE SCALE GENOMIC DNA]</scope>
    <source>
        <strain evidence="6 7">KCOM 2505</strain>
    </source>
</reference>
<dbReference type="Proteomes" id="UP000270261">
    <property type="component" value="Unassembled WGS sequence"/>
</dbReference>
<evidence type="ECO:0000256" key="4">
    <source>
        <dbReference type="SAM" id="MobiDB-lite"/>
    </source>
</evidence>
<dbReference type="InterPro" id="IPR011701">
    <property type="entry name" value="MFS"/>
</dbReference>